<keyword evidence="3" id="KW-1185">Reference proteome</keyword>
<dbReference type="SUPFAM" id="SSF53474">
    <property type="entry name" value="alpha/beta-Hydrolases"/>
    <property type="match status" value="1"/>
</dbReference>
<evidence type="ECO:0000259" key="1">
    <source>
        <dbReference type="Pfam" id="PF12697"/>
    </source>
</evidence>
<dbReference type="EMBL" id="CAVNYO010000460">
    <property type="protein sequence ID" value="CAK5282644.1"/>
    <property type="molecule type" value="Genomic_DNA"/>
</dbReference>
<dbReference type="AlphaFoldDB" id="A0AAD2HUS9"/>
<dbReference type="InterPro" id="IPR000073">
    <property type="entry name" value="AB_hydrolase_1"/>
</dbReference>
<evidence type="ECO:0000313" key="2">
    <source>
        <dbReference type="EMBL" id="CAK5282644.1"/>
    </source>
</evidence>
<comment type="caution">
    <text evidence="2">The sequence shown here is derived from an EMBL/GenBank/DDBJ whole genome shotgun (WGS) entry which is preliminary data.</text>
</comment>
<reference evidence="2" key="1">
    <citation type="submission" date="2023-11" db="EMBL/GenBank/DDBJ databases">
        <authorList>
            <person name="De Vega J J."/>
            <person name="De Vega J J."/>
        </authorList>
    </citation>
    <scope>NUCLEOTIDE SEQUENCE</scope>
</reference>
<feature type="domain" description="AB hydrolase-1" evidence="1">
    <location>
        <begin position="30"/>
        <end position="336"/>
    </location>
</feature>
<name>A0AAD2HUS9_9AGAR</name>
<dbReference type="Pfam" id="PF12697">
    <property type="entry name" value="Abhydrolase_6"/>
    <property type="match status" value="1"/>
</dbReference>
<dbReference type="InterPro" id="IPR029058">
    <property type="entry name" value="AB_hydrolase_fold"/>
</dbReference>
<evidence type="ECO:0000313" key="3">
    <source>
        <dbReference type="Proteomes" id="UP001295794"/>
    </source>
</evidence>
<protein>
    <recommendedName>
        <fullName evidence="1">AB hydrolase-1 domain-containing protein</fullName>
    </recommendedName>
</protein>
<accession>A0AAD2HUS9</accession>
<gene>
    <name evidence="2" type="ORF">MYCIT1_LOCUS34563</name>
</gene>
<sequence>MPSFTLEKGVDFSYTDSGVPQDKQTDYVTLILLHGIMFHNGKAIAYACRADQIHLPPGTFASLAEIGPSNGVRVIAVNRRGYPGTTPYSAEEMSLFVNGHEEDKERLLAEMGRDLALLIAGLIASLSLPPRVAVVGWSLGCLQVLSIVASVENLPDEARRTLRRSVRSMILFQGPTMVFAIPHPEGLHVPHSDPNIPPDELSTFFARWVSSFFIHGDLSAHDSSALTYDRTDPHRPPTTARVSMEHLIDFTASSKYDDALISPGFGGVTAKLVDKTLFDAHVRGELWKDTQFFVVAGSADSWPAIYASWKLEGRMLAEAKPECSITFKMLEGANHFVGHPYSLCSDATVLTSMQFMIEDPQGTIDCFKRCCV</sequence>
<dbReference type="Gene3D" id="3.40.50.1820">
    <property type="entry name" value="alpha/beta hydrolase"/>
    <property type="match status" value="1"/>
</dbReference>
<dbReference type="Proteomes" id="UP001295794">
    <property type="component" value="Unassembled WGS sequence"/>
</dbReference>
<organism evidence="2 3">
    <name type="scientific">Mycena citricolor</name>
    <dbReference type="NCBI Taxonomy" id="2018698"/>
    <lineage>
        <taxon>Eukaryota</taxon>
        <taxon>Fungi</taxon>
        <taxon>Dikarya</taxon>
        <taxon>Basidiomycota</taxon>
        <taxon>Agaricomycotina</taxon>
        <taxon>Agaricomycetes</taxon>
        <taxon>Agaricomycetidae</taxon>
        <taxon>Agaricales</taxon>
        <taxon>Marasmiineae</taxon>
        <taxon>Mycenaceae</taxon>
        <taxon>Mycena</taxon>
    </lineage>
</organism>
<proteinExistence type="predicted"/>